<dbReference type="PANTHER" id="PTHR11920:SF335">
    <property type="entry name" value="GUANYLATE CYCLASE"/>
    <property type="match status" value="1"/>
</dbReference>
<name>A0A6A5BMI4_NAEFO</name>
<feature type="transmembrane region" description="Helical" evidence="8">
    <location>
        <begin position="109"/>
        <end position="134"/>
    </location>
</feature>
<organism evidence="11 12">
    <name type="scientific">Naegleria fowleri</name>
    <name type="common">Brain eating amoeba</name>
    <dbReference type="NCBI Taxonomy" id="5763"/>
    <lineage>
        <taxon>Eukaryota</taxon>
        <taxon>Discoba</taxon>
        <taxon>Heterolobosea</taxon>
        <taxon>Tetramitia</taxon>
        <taxon>Eutetramitia</taxon>
        <taxon>Vahlkampfiidae</taxon>
        <taxon>Naegleria</taxon>
    </lineage>
</organism>
<evidence type="ECO:0000313" key="11">
    <source>
        <dbReference type="EMBL" id="KAF0978247.1"/>
    </source>
</evidence>
<dbReference type="Gene3D" id="3.30.70.1230">
    <property type="entry name" value="Nucleotide cyclase"/>
    <property type="match status" value="1"/>
</dbReference>
<dbReference type="EMBL" id="VFQX01000030">
    <property type="protein sequence ID" value="KAF0978247.1"/>
    <property type="molecule type" value="Genomic_DNA"/>
</dbReference>
<evidence type="ECO:0000259" key="9">
    <source>
        <dbReference type="PROSITE" id="PS50112"/>
    </source>
</evidence>
<dbReference type="VEuPathDB" id="AmoebaDB:NfTy_056740"/>
<evidence type="ECO:0000256" key="1">
    <source>
        <dbReference type="ARBA" id="ARBA00004370"/>
    </source>
</evidence>
<dbReference type="VEuPathDB" id="AmoebaDB:NF0000490"/>
<sequence>MGTIPYGHSSCIYGFTISQNVIQLFVHMLIPGPYSYARSAFHCVVSILLVMILFRLVPFLKRVGNSMVAFGFGTRFGGSLGTLISQTIVQSIAIPLNASSPGEQENPPLLGLSLMILALAILFGLMCAIGMEIYTRYSLHMIRSALVEFISNMPASQPFTTTTTTETTTTHHSERTTCKEDASDDRDSAIQAQDPTLYTKRLEMSAIYFYQTIEEEHLKKALHMFVRFSLMSNSHTSFSDVNLLIMFSSIISQVNSLDLNAQMFAQSLLKKAKRKKPNLFYKYLITIKKKEILMNENAHSFELQNSMDELEAKQDLLRALHKDVWKELTNEVIIMYSKQPCYSSDKNIVKSYARFLESFMFNKEEVTELYSESMKLQAEESTKSKRMERSREFINKLKSNNKIVPTLQGLNVRQSFSKIIEKQDLVECSDVGSVFSREAFDGIENKNDSYRQHLLIPHPTTFRYFMFGIFVTLSIIFLIVTLSISIYFSNIVTNDVNLVLADCAPVTVNGQTVLHVRSYQAHLYLFSNSSKTWPTTMTKFGFDSFEEYKQFRDQSLRDNLQVYYDIKNNANSGRFSIPLYSSYHEKYYPLYKPQLVQNSENGTFHFTGHAFNDFCNVHFHYSIENGRMIENIFYGVYFLCFLIYLIFSISFLVYVSKDLTFATAQFKLFQNTISKNYIGKFYYKLSTTVSRNQLAVKTEYSKLFNPRVMVMSMSIFIVSFTMISAGLFLQEMLSNGLYSRQTADETLVLGRYQDVDQIIKGEPNCTTQQVMKYDLNCTSSLDMEVAETMDMVLNLNQLSIKKDPVVHEQFIKSMLYLDRVSYRLIHFSEKLAIYASVPRFVLAPLFGTLSFVILFGFSLGILRVFMSYSNAVNFLRMMINYVPKEVIDSSEALKNYLFFHTIEKSNKNFVEQQIHKLTHANKESNSQMDLSIVHSIINASIDGVDMCVNSTDIDAFNPVAQSMFGFAVSEIVGKSVFELFDEEVIPRMQKSIEKCIRKNKTRFPAKISIYLVTHGNKEIVVCFINDQTSEKKRNALLQEEKKHYEELLLNILPYSVANQLKNSSGDKLIAEELNDVTVFFSDMVGFTSMSSTMNPTELVTLLNEIVVGFDLLTEKYNSEKIKTIGDAYFCVGGLHDAQTDHPERMCKFACETFGILRAYNQKRFGQYIQKKSSLSAIMSNSLPMKPPLMRTSPSSSSFLPERPSLKTGSASHASLQWSSNVMEEVNGNRNSGNIGGNMSGSTTRFSLDKTLESSTSNLFVGMEKLSPPIQINIRVGINNGKCVAGVIG</sequence>
<dbReference type="GO" id="GO:0001653">
    <property type="term" value="F:peptide receptor activity"/>
    <property type="evidence" value="ECO:0007669"/>
    <property type="project" value="TreeGrafter"/>
</dbReference>
<dbReference type="CDD" id="cd07302">
    <property type="entry name" value="CHD"/>
    <property type="match status" value="1"/>
</dbReference>
<feature type="domain" description="Guanylate cyclase" evidence="10">
    <location>
        <begin position="1077"/>
        <end position="1288"/>
    </location>
</feature>
<dbReference type="NCBIfam" id="TIGR00229">
    <property type="entry name" value="sensory_box"/>
    <property type="match status" value="1"/>
</dbReference>
<dbReference type="RefSeq" id="XP_044562960.1">
    <property type="nucleotide sequence ID" value="XM_044705992.1"/>
</dbReference>
<keyword evidence="5 8" id="KW-0472">Membrane</keyword>
<dbReference type="GO" id="GO:0005886">
    <property type="term" value="C:plasma membrane"/>
    <property type="evidence" value="ECO:0007669"/>
    <property type="project" value="TreeGrafter"/>
</dbReference>
<dbReference type="InterPro" id="IPR001054">
    <property type="entry name" value="A/G_cyclase"/>
</dbReference>
<dbReference type="GO" id="GO:0004016">
    <property type="term" value="F:adenylate cyclase activity"/>
    <property type="evidence" value="ECO:0007669"/>
    <property type="project" value="TreeGrafter"/>
</dbReference>
<dbReference type="InterPro" id="IPR050401">
    <property type="entry name" value="Cyclic_nucleotide_synthase"/>
</dbReference>
<dbReference type="GeneID" id="68109980"/>
<feature type="transmembrane region" description="Helical" evidence="8">
    <location>
        <begin position="708"/>
        <end position="729"/>
    </location>
</feature>
<feature type="region of interest" description="Disordered" evidence="7">
    <location>
        <begin position="1189"/>
        <end position="1210"/>
    </location>
</feature>
<keyword evidence="4 8" id="KW-1133">Transmembrane helix</keyword>
<dbReference type="PROSITE" id="PS50112">
    <property type="entry name" value="PAS"/>
    <property type="match status" value="1"/>
</dbReference>
<dbReference type="VEuPathDB" id="AmoebaDB:FDP41_002762"/>
<evidence type="ECO:0000256" key="6">
    <source>
        <dbReference type="ARBA" id="ARBA00023239"/>
    </source>
</evidence>
<gene>
    <name evidence="11" type="ORF">FDP41_002762</name>
</gene>
<accession>A0A6A5BMI4</accession>
<dbReference type="SUPFAM" id="SSF55073">
    <property type="entry name" value="Nucleotide cyclase"/>
    <property type="match status" value="1"/>
</dbReference>
<keyword evidence="6" id="KW-0456">Lyase</keyword>
<dbReference type="PANTHER" id="PTHR11920">
    <property type="entry name" value="GUANYLYL CYCLASE"/>
    <property type="match status" value="1"/>
</dbReference>
<dbReference type="PROSITE" id="PS50125">
    <property type="entry name" value="GUANYLATE_CYCLASE_2"/>
    <property type="match status" value="1"/>
</dbReference>
<comment type="caution">
    <text evidence="11">The sequence shown here is derived from an EMBL/GenBank/DDBJ whole genome shotgun (WGS) entry which is preliminary data.</text>
</comment>
<dbReference type="VEuPathDB" id="AmoebaDB:NF0087310"/>
<evidence type="ECO:0000313" key="12">
    <source>
        <dbReference type="Proteomes" id="UP000444721"/>
    </source>
</evidence>
<dbReference type="GO" id="GO:0007168">
    <property type="term" value="P:receptor guanylyl cyclase signaling pathway"/>
    <property type="evidence" value="ECO:0007669"/>
    <property type="project" value="TreeGrafter"/>
</dbReference>
<evidence type="ECO:0000256" key="3">
    <source>
        <dbReference type="ARBA" id="ARBA00022741"/>
    </source>
</evidence>
<proteinExistence type="predicted"/>
<feature type="domain" description="PAS" evidence="9">
    <location>
        <begin position="956"/>
        <end position="999"/>
    </location>
</feature>
<evidence type="ECO:0000256" key="8">
    <source>
        <dbReference type="SAM" id="Phobius"/>
    </source>
</evidence>
<feature type="compositionally biased region" description="Basic and acidic residues" evidence="7">
    <location>
        <begin position="169"/>
        <end position="186"/>
    </location>
</feature>
<dbReference type="VEuPathDB" id="AmoebaDB:NF0105800"/>
<evidence type="ECO:0000256" key="5">
    <source>
        <dbReference type="ARBA" id="ARBA00023136"/>
    </source>
</evidence>
<dbReference type="Gene3D" id="3.30.450.20">
    <property type="entry name" value="PAS domain"/>
    <property type="match status" value="1"/>
</dbReference>
<dbReference type="Pfam" id="PF13426">
    <property type="entry name" value="PAS_9"/>
    <property type="match status" value="1"/>
</dbReference>
<evidence type="ECO:0000256" key="4">
    <source>
        <dbReference type="ARBA" id="ARBA00022989"/>
    </source>
</evidence>
<protein>
    <recommendedName>
        <fullName evidence="13">Guanylate cyclase domain-containing protein</fullName>
    </recommendedName>
</protein>
<dbReference type="GO" id="GO:0035556">
    <property type="term" value="P:intracellular signal transduction"/>
    <property type="evidence" value="ECO:0007669"/>
    <property type="project" value="InterPro"/>
</dbReference>
<dbReference type="GO" id="GO:0004383">
    <property type="term" value="F:guanylate cyclase activity"/>
    <property type="evidence" value="ECO:0007669"/>
    <property type="project" value="TreeGrafter"/>
</dbReference>
<comment type="subcellular location">
    <subcellularLocation>
        <location evidence="1">Membrane</location>
    </subcellularLocation>
</comment>
<dbReference type="Gene3D" id="6.10.250.780">
    <property type="match status" value="1"/>
</dbReference>
<dbReference type="InterPro" id="IPR000014">
    <property type="entry name" value="PAS"/>
</dbReference>
<feature type="region of interest" description="Disordered" evidence="7">
    <location>
        <begin position="160"/>
        <end position="186"/>
    </location>
</feature>
<dbReference type="SMART" id="SM00044">
    <property type="entry name" value="CYCc"/>
    <property type="match status" value="1"/>
</dbReference>
<dbReference type="Proteomes" id="UP000444721">
    <property type="component" value="Unassembled WGS sequence"/>
</dbReference>
<dbReference type="CDD" id="cd00130">
    <property type="entry name" value="PAS"/>
    <property type="match status" value="1"/>
</dbReference>
<keyword evidence="12" id="KW-1185">Reference proteome</keyword>
<dbReference type="VEuPathDB" id="AmoebaDB:NF0087300"/>
<dbReference type="OrthoDB" id="354346at2759"/>
<keyword evidence="2 8" id="KW-0812">Transmembrane</keyword>
<dbReference type="SMART" id="SM00091">
    <property type="entry name" value="PAS"/>
    <property type="match status" value="1"/>
</dbReference>
<keyword evidence="3" id="KW-0547">Nucleotide-binding</keyword>
<reference evidence="11 12" key="1">
    <citation type="journal article" date="2019" name="Sci. Rep.">
        <title>Nanopore sequencing improves the draft genome of the human pathogenic amoeba Naegleria fowleri.</title>
        <authorList>
            <person name="Liechti N."/>
            <person name="Schurch N."/>
            <person name="Bruggmann R."/>
            <person name="Wittwer M."/>
        </authorList>
    </citation>
    <scope>NUCLEOTIDE SEQUENCE [LARGE SCALE GENOMIC DNA]</scope>
    <source>
        <strain evidence="11 12">ATCC 30894</strain>
    </source>
</reference>
<feature type="transmembrane region" description="Helical" evidence="8">
    <location>
        <begin position="840"/>
        <end position="866"/>
    </location>
</feature>
<feature type="transmembrane region" description="Helical" evidence="8">
    <location>
        <begin position="36"/>
        <end position="56"/>
    </location>
</feature>
<evidence type="ECO:0008006" key="13">
    <source>
        <dbReference type="Google" id="ProtNLM"/>
    </source>
</evidence>
<dbReference type="SUPFAM" id="SSF55785">
    <property type="entry name" value="PYP-like sensor domain (PAS domain)"/>
    <property type="match status" value="1"/>
</dbReference>
<evidence type="ECO:0000256" key="2">
    <source>
        <dbReference type="ARBA" id="ARBA00022692"/>
    </source>
</evidence>
<dbReference type="InterPro" id="IPR029787">
    <property type="entry name" value="Nucleotide_cyclase"/>
</dbReference>
<feature type="transmembrane region" description="Helical" evidence="8">
    <location>
        <begin position="464"/>
        <end position="488"/>
    </location>
</feature>
<dbReference type="Pfam" id="PF00211">
    <property type="entry name" value="Guanylate_cyc"/>
    <property type="match status" value="1"/>
</dbReference>
<evidence type="ECO:0000259" key="10">
    <source>
        <dbReference type="PROSITE" id="PS50125"/>
    </source>
</evidence>
<dbReference type="GO" id="GO:0000166">
    <property type="term" value="F:nucleotide binding"/>
    <property type="evidence" value="ECO:0007669"/>
    <property type="project" value="UniProtKB-KW"/>
</dbReference>
<dbReference type="InterPro" id="IPR035965">
    <property type="entry name" value="PAS-like_dom_sf"/>
</dbReference>
<evidence type="ECO:0000256" key="7">
    <source>
        <dbReference type="SAM" id="MobiDB-lite"/>
    </source>
</evidence>
<feature type="transmembrane region" description="Helical" evidence="8">
    <location>
        <begin position="632"/>
        <end position="655"/>
    </location>
</feature>